<evidence type="ECO:0000256" key="6">
    <source>
        <dbReference type="ARBA" id="ARBA00022801"/>
    </source>
</evidence>
<evidence type="ECO:0000313" key="12">
    <source>
        <dbReference type="Proteomes" id="UP000034854"/>
    </source>
</evidence>
<keyword evidence="3" id="KW-0645">Protease</keyword>
<dbReference type="AlphaFoldDB" id="A0A0G0UIY3"/>
<dbReference type="GO" id="GO:0006508">
    <property type="term" value="P:proteolysis"/>
    <property type="evidence" value="ECO:0007669"/>
    <property type="project" value="UniProtKB-KW"/>
</dbReference>
<dbReference type="PANTHER" id="PTHR33695:SF1">
    <property type="entry name" value="LIPOPROTEIN SIGNAL PEPTIDASE"/>
    <property type="match status" value="1"/>
</dbReference>
<keyword evidence="11" id="KW-0449">Lipoprotein</keyword>
<evidence type="ECO:0000256" key="1">
    <source>
        <dbReference type="ARBA" id="ARBA00006139"/>
    </source>
</evidence>
<evidence type="ECO:0000256" key="3">
    <source>
        <dbReference type="ARBA" id="ARBA00022670"/>
    </source>
</evidence>
<accession>A0A0G0UIY3</accession>
<reference evidence="11 12" key="1">
    <citation type="journal article" date="2015" name="Nature">
        <title>rRNA introns, odd ribosomes, and small enigmatic genomes across a large radiation of phyla.</title>
        <authorList>
            <person name="Brown C.T."/>
            <person name="Hug L.A."/>
            <person name="Thomas B.C."/>
            <person name="Sharon I."/>
            <person name="Castelle C.J."/>
            <person name="Singh A."/>
            <person name="Wilkins M.J."/>
            <person name="Williams K.H."/>
            <person name="Banfield J.F."/>
        </authorList>
    </citation>
    <scope>NUCLEOTIDE SEQUENCE [LARGE SCALE GENOMIC DNA]</scope>
</reference>
<keyword evidence="4 10" id="KW-0812">Transmembrane</keyword>
<keyword evidence="7 10" id="KW-1133">Transmembrane helix</keyword>
<name>A0A0G0UIY3_9BACT</name>
<evidence type="ECO:0000256" key="2">
    <source>
        <dbReference type="ARBA" id="ARBA00022475"/>
    </source>
</evidence>
<dbReference type="GO" id="GO:0004190">
    <property type="term" value="F:aspartic-type endopeptidase activity"/>
    <property type="evidence" value="ECO:0007669"/>
    <property type="project" value="UniProtKB-KW"/>
</dbReference>
<dbReference type="GO" id="GO:0016020">
    <property type="term" value="C:membrane"/>
    <property type="evidence" value="ECO:0007669"/>
    <property type="project" value="InterPro"/>
</dbReference>
<dbReference type="PANTHER" id="PTHR33695">
    <property type="entry name" value="LIPOPROTEIN SIGNAL PEPTIDASE"/>
    <property type="match status" value="1"/>
</dbReference>
<proteinExistence type="inferred from homology"/>
<gene>
    <name evidence="11" type="ORF">UU34_C0004G0037</name>
</gene>
<dbReference type="Pfam" id="PF01252">
    <property type="entry name" value="Peptidase_A8"/>
    <property type="match status" value="1"/>
</dbReference>
<evidence type="ECO:0000256" key="10">
    <source>
        <dbReference type="SAM" id="Phobius"/>
    </source>
</evidence>
<organism evidence="11 12">
    <name type="scientific">Candidatus Curtissbacteria bacterium GW2011_GWA1_41_11</name>
    <dbReference type="NCBI Taxonomy" id="1618409"/>
    <lineage>
        <taxon>Bacteria</taxon>
        <taxon>Candidatus Curtissiibacteriota</taxon>
    </lineage>
</organism>
<feature type="transmembrane region" description="Helical" evidence="10">
    <location>
        <begin position="49"/>
        <end position="76"/>
    </location>
</feature>
<dbReference type="InterPro" id="IPR001872">
    <property type="entry name" value="Peptidase_A8"/>
</dbReference>
<evidence type="ECO:0000256" key="4">
    <source>
        <dbReference type="ARBA" id="ARBA00022692"/>
    </source>
</evidence>
<sequence>MSLAALILVLWFLVKAKEDVRKIGLTLIFAGGLANLVDRVVSGCVRDFIAIWIFPTFNLSDIAITFGVVVTLYALVINERKGLAKSDEHNF</sequence>
<evidence type="ECO:0000256" key="8">
    <source>
        <dbReference type="ARBA" id="ARBA00023136"/>
    </source>
</evidence>
<dbReference type="PRINTS" id="PR00781">
    <property type="entry name" value="LIPOSIGPTASE"/>
</dbReference>
<keyword evidence="6" id="KW-0378">Hydrolase</keyword>
<comment type="caution">
    <text evidence="11">The sequence shown here is derived from an EMBL/GenBank/DDBJ whole genome shotgun (WGS) entry which is preliminary data.</text>
</comment>
<dbReference type="EMBL" id="LCAG01000004">
    <property type="protein sequence ID" value="KKR87496.1"/>
    <property type="molecule type" value="Genomic_DNA"/>
</dbReference>
<protein>
    <submittedName>
        <fullName evidence="11">Lipoprotein signal peptidase</fullName>
    </submittedName>
</protein>
<evidence type="ECO:0000313" key="11">
    <source>
        <dbReference type="EMBL" id="KKR87496.1"/>
    </source>
</evidence>
<evidence type="ECO:0000256" key="9">
    <source>
        <dbReference type="RuleBase" id="RU004181"/>
    </source>
</evidence>
<keyword evidence="8 10" id="KW-0472">Membrane</keyword>
<dbReference type="Proteomes" id="UP000034854">
    <property type="component" value="Unassembled WGS sequence"/>
</dbReference>
<evidence type="ECO:0000256" key="7">
    <source>
        <dbReference type="ARBA" id="ARBA00022989"/>
    </source>
</evidence>
<comment type="similarity">
    <text evidence="1 9">Belongs to the peptidase A8 family.</text>
</comment>
<evidence type="ECO:0000256" key="5">
    <source>
        <dbReference type="ARBA" id="ARBA00022750"/>
    </source>
</evidence>
<keyword evidence="5" id="KW-0064">Aspartyl protease</keyword>
<dbReference type="PROSITE" id="PS00855">
    <property type="entry name" value="SPASE_II"/>
    <property type="match status" value="1"/>
</dbReference>
<keyword evidence="2" id="KW-1003">Cell membrane</keyword>